<keyword evidence="7" id="KW-1185">Reference proteome</keyword>
<dbReference type="PROSITE" id="PS50878">
    <property type="entry name" value="RT_POL"/>
    <property type="match status" value="1"/>
</dbReference>
<feature type="domain" description="Reverse transcriptase" evidence="4">
    <location>
        <begin position="207"/>
        <end position="504"/>
    </location>
</feature>
<sequence length="1281" mass="142317">MTYVRRRPGLMVDQRRPTATRDILWLVVNDITLVNIYRQPSYDEALDILLRWPAPDRCLTLLSNIALAAAVVEDHLATSSDHFTLNITSRTRRNASTHWKVTNLLQFAAKAAGRPVRKGARSAPWWTEECVLAAAEYRAVRRVFPLGFCREVQLAKKTFRRVVRRVKRRYWRDLIDSFTDSASVFRAVLDDAVYETQLDKANALRRATLERRTSQDDITDPWVPVDPVRDATLRTGNTSPGSDNITVKMLRAVWHAIGNLVHKLYQGCLNIGHHPKPSGSGSGYDHKARATEPVRGPRLAADLAPLLPWSAVDLVAALVHDIEEAFARKQVATLVTMDIEGAFDTVLRNRLILRLRQQGWPSNVARWAGSFMHDRTACIRYQDVTTPSSPLQCGLPQGSPASPILFLLYTEPVYRLSSPKGRFGYADDTAILCVGNNLEETARKASRHVHELMEWGTENAIAFDPKKTEVMHFSRTKPRTAPPVFHGEMEKRPECAMRWLGIWLDSTLSFKTHVEKWTAKAQRVAHHLQGMTNTNRGPCRVRHREAGIPPVSQLLESYRIRFAARLRSLDEAHPLVTRTKPIRAPAINRAIKLKYQLPRKPFRTRLRRTDELLARCARPELLPRRFASGQPLQTAPKEESAANFRDWLRSVAPRTAIVYSDGSLSAEGAAGYGYAIHLDGLTVLDGNGRLGPAEVFDAEAKGALEGLRAALGLPGPERIAVCLDNLAVASCLRGMPSDSSQNEFLEFQALAAEHGATEIRWIPGHTNIPGNEQADALAKAGTSQPEPVDALPTLAYLRKVARRRPKDAFKAWWEVSAPQQYKVLDLDATTGCPPELTIPRPLLHHLLAARTHHGDFADYHERFNHDDARLTCSSDEAGALTDRGGQPSNRKKFRPVPPAAVPHANVTFHGPFTGLLTTTTGALSASVVGTAIPSLPPPSDSYKYPADGELHGDQPAPFTPSGGIGTNGSAPVYRVQSDFDYQSLALALYQEWIKLDLFHWGLAMFSVDEFEANGLRPQAPKQCTYNYPMSNVPEFLDFNQKLTRWGEAGVYGFLPHLNSGPAAQLLLQSITVEARQQMIFRQFGGQFPMPEWHTPSIPQSWAWTLLAPYISSCPCNQTRLVWQNFLAMRLPGARATRCLPRASLTQLCINATDKLLDCAPAVSQNRSIPLSYPGRKVLLQWDSPGQLVGPNNSYATATNVQEPRFAGWVSQLNVTYSPLLNVSIRDKTAHTLQPDVSTWAGDAAMNGTMFLALTDLDLYVTPYNLALINPQVAALAVYQAG</sequence>
<feature type="domain" description="RNase H type-1" evidence="5">
    <location>
        <begin position="652"/>
        <end position="783"/>
    </location>
</feature>
<dbReference type="Gene3D" id="3.30.420.10">
    <property type="entry name" value="Ribonuclease H-like superfamily/Ribonuclease H"/>
    <property type="match status" value="1"/>
</dbReference>
<comment type="caution">
    <text evidence="6">The sequence shown here is derived from an EMBL/GenBank/DDBJ whole genome shotgun (WGS) entry which is preliminary data.</text>
</comment>
<dbReference type="SUPFAM" id="SSF53098">
    <property type="entry name" value="Ribonuclease H-like"/>
    <property type="match status" value="1"/>
</dbReference>
<dbReference type="Pfam" id="PF00075">
    <property type="entry name" value="RNase_H"/>
    <property type="match status" value="1"/>
</dbReference>
<keyword evidence="6" id="KW-0548">Nucleotidyltransferase</keyword>
<dbReference type="InterPro" id="IPR043502">
    <property type="entry name" value="DNA/RNA_pol_sf"/>
</dbReference>
<dbReference type="Pfam" id="PF00078">
    <property type="entry name" value="RVT_1"/>
    <property type="match status" value="1"/>
</dbReference>
<proteinExistence type="predicted"/>
<dbReference type="InterPro" id="IPR036397">
    <property type="entry name" value="RNaseH_sf"/>
</dbReference>
<dbReference type="GO" id="GO:0005739">
    <property type="term" value="C:mitochondrion"/>
    <property type="evidence" value="ECO:0007669"/>
    <property type="project" value="UniProtKB-SubCell"/>
</dbReference>
<dbReference type="GO" id="GO:0004523">
    <property type="term" value="F:RNA-DNA hybrid ribonuclease activity"/>
    <property type="evidence" value="ECO:0007669"/>
    <property type="project" value="InterPro"/>
</dbReference>
<dbReference type="GO" id="GO:0003676">
    <property type="term" value="F:nucleic acid binding"/>
    <property type="evidence" value="ECO:0007669"/>
    <property type="project" value="InterPro"/>
</dbReference>
<reference evidence="6" key="1">
    <citation type="submission" date="2021-09" db="EMBL/GenBank/DDBJ databases">
        <title>A high-quality genome of the endoparasitic fungus Hirsutella rhossiliensis with a comparison of Hirsutella genomes reveals transposable elements contributing to genome size variation.</title>
        <authorList>
            <person name="Lin R."/>
            <person name="Jiao Y."/>
            <person name="Sun X."/>
            <person name="Ling J."/>
            <person name="Xie B."/>
            <person name="Cheng X."/>
        </authorList>
    </citation>
    <scope>NUCLEOTIDE SEQUENCE</scope>
    <source>
        <strain evidence="6">HR02</strain>
    </source>
</reference>
<dbReference type="PANTHER" id="PTHR38705">
    <property type="entry name" value="PROTEIN RDS1"/>
    <property type="match status" value="1"/>
</dbReference>
<dbReference type="Proteomes" id="UP000824596">
    <property type="component" value="Unassembled WGS sequence"/>
</dbReference>
<dbReference type="GO" id="GO:0003964">
    <property type="term" value="F:RNA-directed DNA polymerase activity"/>
    <property type="evidence" value="ECO:0007669"/>
    <property type="project" value="UniProtKB-KW"/>
</dbReference>
<gene>
    <name evidence="6" type="ORF">HRG_08575</name>
</gene>
<dbReference type="PANTHER" id="PTHR38705:SF1">
    <property type="entry name" value="PROTEIN RDS1"/>
    <property type="match status" value="1"/>
</dbReference>
<dbReference type="InterPro" id="IPR000477">
    <property type="entry name" value="RT_dom"/>
</dbReference>
<evidence type="ECO:0000256" key="3">
    <source>
        <dbReference type="SAM" id="MobiDB-lite"/>
    </source>
</evidence>
<dbReference type="InterPro" id="IPR012337">
    <property type="entry name" value="RNaseH-like_sf"/>
</dbReference>
<feature type="region of interest" description="Disordered" evidence="3">
    <location>
        <begin position="877"/>
        <end position="897"/>
    </location>
</feature>
<dbReference type="GeneID" id="68357704"/>
<dbReference type="SUPFAM" id="SSF56672">
    <property type="entry name" value="DNA/RNA polymerases"/>
    <property type="match status" value="1"/>
</dbReference>
<protein>
    <submittedName>
        <fullName evidence="6">Reverse transcriptase (RNA-dependent DNA polymerase) domain-containing protein</fullName>
    </submittedName>
</protein>
<name>A0A9P8MSI4_9HYPO</name>
<organism evidence="6 7">
    <name type="scientific">Hirsutella rhossiliensis</name>
    <dbReference type="NCBI Taxonomy" id="111463"/>
    <lineage>
        <taxon>Eukaryota</taxon>
        <taxon>Fungi</taxon>
        <taxon>Dikarya</taxon>
        <taxon>Ascomycota</taxon>
        <taxon>Pezizomycotina</taxon>
        <taxon>Sordariomycetes</taxon>
        <taxon>Hypocreomycetidae</taxon>
        <taxon>Hypocreales</taxon>
        <taxon>Ophiocordycipitaceae</taxon>
        <taxon>Hirsutella</taxon>
    </lineage>
</organism>
<dbReference type="CDD" id="cd09276">
    <property type="entry name" value="Rnase_HI_RT_non_LTR"/>
    <property type="match status" value="1"/>
</dbReference>
<accession>A0A9P8MSI4</accession>
<comment type="subcellular location">
    <subcellularLocation>
        <location evidence="1">Mitochondrion</location>
    </subcellularLocation>
</comment>
<dbReference type="RefSeq" id="XP_044717933.1">
    <property type="nucleotide sequence ID" value="XM_044867046.1"/>
</dbReference>
<keyword evidence="6" id="KW-0695">RNA-directed DNA polymerase</keyword>
<evidence type="ECO:0000313" key="7">
    <source>
        <dbReference type="Proteomes" id="UP000824596"/>
    </source>
</evidence>
<keyword evidence="2" id="KW-0496">Mitochondrion</keyword>
<dbReference type="InterPro" id="IPR039254">
    <property type="entry name" value="Rds1"/>
</dbReference>
<dbReference type="InterPro" id="IPR002156">
    <property type="entry name" value="RNaseH_domain"/>
</dbReference>
<dbReference type="PROSITE" id="PS50879">
    <property type="entry name" value="RNASE_H_1"/>
    <property type="match status" value="1"/>
</dbReference>
<evidence type="ECO:0000256" key="2">
    <source>
        <dbReference type="ARBA" id="ARBA00023128"/>
    </source>
</evidence>
<evidence type="ECO:0000259" key="4">
    <source>
        <dbReference type="PROSITE" id="PS50878"/>
    </source>
</evidence>
<evidence type="ECO:0000313" key="6">
    <source>
        <dbReference type="EMBL" id="KAH0960420.1"/>
    </source>
</evidence>
<dbReference type="OrthoDB" id="2098436at2759"/>
<evidence type="ECO:0000256" key="1">
    <source>
        <dbReference type="ARBA" id="ARBA00004173"/>
    </source>
</evidence>
<dbReference type="EMBL" id="JAIZPD010000010">
    <property type="protein sequence ID" value="KAH0960420.1"/>
    <property type="molecule type" value="Genomic_DNA"/>
</dbReference>
<keyword evidence="6" id="KW-0808">Transferase</keyword>
<evidence type="ECO:0000259" key="5">
    <source>
        <dbReference type="PROSITE" id="PS50879"/>
    </source>
</evidence>